<proteinExistence type="predicted"/>
<reference evidence="1" key="1">
    <citation type="submission" date="2021-06" db="EMBL/GenBank/DDBJ databases">
        <title>44 bacteria genomes isolated from Dapeng, Shenzhen.</title>
        <authorList>
            <person name="Zheng W."/>
            <person name="Yu S."/>
            <person name="Huang Y."/>
        </authorList>
    </citation>
    <scope>NUCLEOTIDE SEQUENCE</scope>
    <source>
        <strain evidence="1">DP5N28-2</strain>
    </source>
</reference>
<dbReference type="EMBL" id="JAHVHU010000006">
    <property type="protein sequence ID" value="MBY5957765.1"/>
    <property type="molecule type" value="Genomic_DNA"/>
</dbReference>
<dbReference type="PROSITE" id="PS51257">
    <property type="entry name" value="PROKAR_LIPOPROTEIN"/>
    <property type="match status" value="1"/>
</dbReference>
<dbReference type="RefSeq" id="WP_222579287.1">
    <property type="nucleotide sequence ID" value="NZ_JAHVHU010000006.1"/>
</dbReference>
<gene>
    <name evidence="1" type="ORF">KUV50_06470</name>
</gene>
<sequence length="201" mass="22061">MKSIKRNLLRYTGWWVFSTVLVLSSCSSIMQFQDAEPLGKGTAEVMGGFGAGYYPGSLEDNNYGFPLVGAFRVGVGDRTDLGVKYSLDDDLELNFKYNFVNTQLFLMSTGAHVGLDGVFSRDNHFYGRIPLYLQVRFGSFSIYGIPAVSTGRFGSDFGLTANAGVSFGRYYNKIFIEAGVGDYQGIGTAIKTFGLGFAHRF</sequence>
<comment type="caution">
    <text evidence="1">The sequence shown here is derived from an EMBL/GenBank/DDBJ whole genome shotgun (WGS) entry which is preliminary data.</text>
</comment>
<protein>
    <submittedName>
        <fullName evidence="1">Uncharacterized protein</fullName>
    </submittedName>
</protein>
<dbReference type="AlphaFoldDB" id="A0A953L8J7"/>
<name>A0A953L8J7_9BACT</name>
<organism evidence="1 2">
    <name type="scientific">Membranihabitans marinus</name>
    <dbReference type="NCBI Taxonomy" id="1227546"/>
    <lineage>
        <taxon>Bacteria</taxon>
        <taxon>Pseudomonadati</taxon>
        <taxon>Bacteroidota</taxon>
        <taxon>Saprospiria</taxon>
        <taxon>Saprospirales</taxon>
        <taxon>Saprospiraceae</taxon>
        <taxon>Membranihabitans</taxon>
    </lineage>
</organism>
<evidence type="ECO:0000313" key="1">
    <source>
        <dbReference type="EMBL" id="MBY5957765.1"/>
    </source>
</evidence>
<evidence type="ECO:0000313" key="2">
    <source>
        <dbReference type="Proteomes" id="UP000753961"/>
    </source>
</evidence>
<keyword evidence="2" id="KW-1185">Reference proteome</keyword>
<accession>A0A953L8J7</accession>
<dbReference type="Proteomes" id="UP000753961">
    <property type="component" value="Unassembled WGS sequence"/>
</dbReference>